<reference evidence="7 9" key="2">
    <citation type="submission" date="2016-11" db="EMBL/GenBank/DDBJ databases">
        <authorList>
            <person name="Varghese N."/>
            <person name="Submissions S."/>
        </authorList>
    </citation>
    <scope>NUCLEOTIDE SEQUENCE [LARGE SCALE GENOMIC DNA]</scope>
    <source>
        <strain evidence="7 9">DSM 7308</strain>
    </source>
</reference>
<keyword evidence="7" id="KW-0456">Lyase</keyword>
<dbReference type="SUPFAM" id="SSF56752">
    <property type="entry name" value="D-aminoacid aminotransferase-like PLP-dependent enzymes"/>
    <property type="match status" value="1"/>
</dbReference>
<keyword evidence="9" id="KW-1185">Reference proteome</keyword>
<dbReference type="RefSeq" id="WP_066069398.1">
    <property type="nucleotide sequence ID" value="NZ_FRBG01000003.1"/>
</dbReference>
<protein>
    <submittedName>
        <fullName evidence="7">4-amino-4-deoxychorismate lyase</fullName>
    </submittedName>
    <submittedName>
        <fullName evidence="6">Aminotransferase class IV</fullName>
    </submittedName>
</protein>
<sequence>MKNKISLESNLTKFGIGLFETIKVYKGIPMLLDNHLERIYNSINELNISFDICKNEMKNIIIKHSKNINNKALRLTIFDDGYNISLRDIPYTQSDYLRGYKLKIAPIIRGSSILYTHKTVNYLENIYSKKEALKHGFDESLFINMKNIILEGSMTNIFFIKDNIVYTPCESLSILPGIIRQEIIDICTKEKIKIKKTKIQLSSVKDFEFCFITNSLIELIKVSNIEDTYFKKENKLFKFIESKLKEKWYGCI</sequence>
<evidence type="ECO:0000256" key="4">
    <source>
        <dbReference type="RuleBase" id="RU004106"/>
    </source>
</evidence>
<dbReference type="Proteomes" id="UP000092605">
    <property type="component" value="Unassembled WGS sequence"/>
</dbReference>
<dbReference type="GO" id="GO:0046394">
    <property type="term" value="P:carboxylic acid biosynthetic process"/>
    <property type="evidence" value="ECO:0007669"/>
    <property type="project" value="UniProtKB-ARBA"/>
</dbReference>
<dbReference type="InterPro" id="IPR043131">
    <property type="entry name" value="BCAT-like_N"/>
</dbReference>
<dbReference type="GO" id="GO:0008483">
    <property type="term" value="F:transaminase activity"/>
    <property type="evidence" value="ECO:0007669"/>
    <property type="project" value="UniProtKB-KW"/>
</dbReference>
<dbReference type="PANTHER" id="PTHR42743">
    <property type="entry name" value="AMINO-ACID AMINOTRANSFERASE"/>
    <property type="match status" value="1"/>
</dbReference>
<evidence type="ECO:0000256" key="2">
    <source>
        <dbReference type="ARBA" id="ARBA00009320"/>
    </source>
</evidence>
<dbReference type="GO" id="GO:0016829">
    <property type="term" value="F:lyase activity"/>
    <property type="evidence" value="ECO:0007669"/>
    <property type="project" value="UniProtKB-KW"/>
</dbReference>
<evidence type="ECO:0000256" key="3">
    <source>
        <dbReference type="ARBA" id="ARBA00022898"/>
    </source>
</evidence>
<keyword evidence="6" id="KW-0032">Aminotransferase</keyword>
<dbReference type="Gene3D" id="3.20.10.10">
    <property type="entry name" value="D-amino Acid Aminotransferase, subunit A, domain 2"/>
    <property type="match status" value="1"/>
</dbReference>
<dbReference type="PROSITE" id="PS00770">
    <property type="entry name" value="AA_TRANSFER_CLASS_4"/>
    <property type="match status" value="1"/>
</dbReference>
<dbReference type="InterPro" id="IPR018300">
    <property type="entry name" value="Aminotrans_IV_CS"/>
</dbReference>
<dbReference type="FunFam" id="3.20.10.10:FF:000002">
    <property type="entry name" value="D-alanine aminotransferase"/>
    <property type="match status" value="1"/>
</dbReference>
<proteinExistence type="inferred from homology"/>
<evidence type="ECO:0000313" key="6">
    <source>
        <dbReference type="EMBL" id="KXZ39734.1"/>
    </source>
</evidence>
<dbReference type="InterPro" id="IPR043132">
    <property type="entry name" value="BCAT-like_C"/>
</dbReference>
<comment type="similarity">
    <text evidence="2 4">Belongs to the class-IV pyridoxal-phosphate-dependent aminotransferase family.</text>
</comment>
<dbReference type="EMBL" id="FRBG01000003">
    <property type="protein sequence ID" value="SHK62882.1"/>
    <property type="molecule type" value="Genomic_DNA"/>
</dbReference>
<reference evidence="6 8" key="1">
    <citation type="submission" date="2016-02" db="EMBL/GenBank/DDBJ databases">
        <title>Draft genome sequence for Clostridium paradoxum JW-YL-7.</title>
        <authorList>
            <person name="Utturkar S.M."/>
            <person name="Lancaster A."/>
            <person name="Poole F.L."/>
            <person name="Adams M.W."/>
            <person name="Brown S.D."/>
        </authorList>
    </citation>
    <scope>NUCLEOTIDE SEQUENCE [LARGE SCALE GENOMIC DNA]</scope>
    <source>
        <strain evidence="6 8">JW-YL-7</strain>
    </source>
</reference>
<dbReference type="PATRIC" id="fig|1121328.3.peg.815"/>
<keyword evidence="6" id="KW-0808">Transferase</keyword>
<accession>A0A150FQ45</accession>
<evidence type="ECO:0000256" key="1">
    <source>
        <dbReference type="ARBA" id="ARBA00001933"/>
    </source>
</evidence>
<comment type="cofactor">
    <cofactor evidence="1 5">
        <name>pyridoxal 5'-phosphate</name>
        <dbReference type="ChEBI" id="CHEBI:597326"/>
    </cofactor>
</comment>
<dbReference type="InterPro" id="IPR050571">
    <property type="entry name" value="Class-IV_PLP-Dep_Aminotrnsfr"/>
</dbReference>
<dbReference type="GO" id="GO:0008652">
    <property type="term" value="P:amino acid biosynthetic process"/>
    <property type="evidence" value="ECO:0007669"/>
    <property type="project" value="UniProtKB-ARBA"/>
</dbReference>
<dbReference type="Pfam" id="PF01063">
    <property type="entry name" value="Aminotran_4"/>
    <property type="match status" value="1"/>
</dbReference>
<name>A0A150FQ45_CLOPD</name>
<dbReference type="AlphaFoldDB" id="A0A150FQ45"/>
<dbReference type="Proteomes" id="UP000323392">
    <property type="component" value="Unassembled WGS sequence"/>
</dbReference>
<dbReference type="STRING" id="1121328.JWYL7_0809"/>
<organism evidence="6 8">
    <name type="scientific">Alkalithermobacter thermoalcaliphilus JW-YL-7 = DSM 7308</name>
    <dbReference type="NCBI Taxonomy" id="1121328"/>
    <lineage>
        <taxon>Bacteria</taxon>
        <taxon>Bacillati</taxon>
        <taxon>Bacillota</taxon>
        <taxon>Clostridia</taxon>
        <taxon>Peptostreptococcales</taxon>
        <taxon>Tepidibacteraceae</taxon>
        <taxon>Alkalithermobacter</taxon>
    </lineage>
</organism>
<dbReference type="OrthoDB" id="9805628at2"/>
<comment type="caution">
    <text evidence="6">The sequence shown here is derived from an EMBL/GenBank/DDBJ whole genome shotgun (WGS) entry which is preliminary data.</text>
</comment>
<evidence type="ECO:0000256" key="5">
    <source>
        <dbReference type="RuleBase" id="RU004516"/>
    </source>
</evidence>
<dbReference type="InterPro" id="IPR001544">
    <property type="entry name" value="Aminotrans_IV"/>
</dbReference>
<gene>
    <name evidence="6" type="ORF">JWYL7_0809</name>
    <name evidence="7" type="ORF">SAMN05661008_00588</name>
</gene>
<evidence type="ECO:0000313" key="7">
    <source>
        <dbReference type="EMBL" id="SHK62882.1"/>
    </source>
</evidence>
<keyword evidence="3 5" id="KW-0663">Pyridoxal phosphate</keyword>
<evidence type="ECO:0000313" key="9">
    <source>
        <dbReference type="Proteomes" id="UP000323392"/>
    </source>
</evidence>
<dbReference type="PANTHER" id="PTHR42743:SF11">
    <property type="entry name" value="AMINODEOXYCHORISMATE LYASE"/>
    <property type="match status" value="1"/>
</dbReference>
<dbReference type="GO" id="GO:0005829">
    <property type="term" value="C:cytosol"/>
    <property type="evidence" value="ECO:0007669"/>
    <property type="project" value="TreeGrafter"/>
</dbReference>
<dbReference type="Gene3D" id="3.30.470.10">
    <property type="match status" value="1"/>
</dbReference>
<dbReference type="InterPro" id="IPR036038">
    <property type="entry name" value="Aminotransferase-like"/>
</dbReference>
<dbReference type="CDD" id="cd00449">
    <property type="entry name" value="PLPDE_IV"/>
    <property type="match status" value="1"/>
</dbReference>
<evidence type="ECO:0000313" key="8">
    <source>
        <dbReference type="Proteomes" id="UP000092605"/>
    </source>
</evidence>
<dbReference type="EMBL" id="LSFY01000001">
    <property type="protein sequence ID" value="KXZ39734.1"/>
    <property type="molecule type" value="Genomic_DNA"/>
</dbReference>